<keyword evidence="2" id="KW-0808">Transferase</keyword>
<evidence type="ECO:0000259" key="4">
    <source>
        <dbReference type="SMART" id="SM01222"/>
    </source>
</evidence>
<dbReference type="InterPro" id="IPR037070">
    <property type="entry name" value="Formiminotransferase_C_sf"/>
</dbReference>
<dbReference type="InterPro" id="IPR022384">
    <property type="entry name" value="FormiminoTrfase_cat_dom_sf"/>
</dbReference>
<feature type="domain" description="Formiminotransferase N-terminal subdomain" evidence="4">
    <location>
        <begin position="97"/>
        <end position="271"/>
    </location>
</feature>
<dbReference type="PANTHER" id="PTHR12234">
    <property type="entry name" value="FORMIMINOTRANSFERASE-CYCLODEAMINASE"/>
    <property type="match status" value="1"/>
</dbReference>
<comment type="caution">
    <text evidence="5">The sequence shown here is derived from an EMBL/GenBank/DDBJ whole genome shotgun (WGS) entry which is preliminary data.</text>
</comment>
<feature type="domain" description="Formiminotransferase C-terminal subdomain" evidence="3">
    <location>
        <begin position="276"/>
        <end position="366"/>
    </location>
</feature>
<dbReference type="GO" id="GO:0005542">
    <property type="term" value="F:folic acid binding"/>
    <property type="evidence" value="ECO:0007669"/>
    <property type="project" value="InterPro"/>
</dbReference>
<dbReference type="InterPro" id="IPR012886">
    <property type="entry name" value="Formiminotransferase_N"/>
</dbReference>
<dbReference type="Proteomes" id="UP001162972">
    <property type="component" value="Chromosome 13"/>
</dbReference>
<name>A0AAD6PM55_9ROSI</name>
<organism evidence="5 6">
    <name type="scientific">Salix udensis</name>
    <dbReference type="NCBI Taxonomy" id="889485"/>
    <lineage>
        <taxon>Eukaryota</taxon>
        <taxon>Viridiplantae</taxon>
        <taxon>Streptophyta</taxon>
        <taxon>Embryophyta</taxon>
        <taxon>Tracheophyta</taxon>
        <taxon>Spermatophyta</taxon>
        <taxon>Magnoliopsida</taxon>
        <taxon>eudicotyledons</taxon>
        <taxon>Gunneridae</taxon>
        <taxon>Pentapetalae</taxon>
        <taxon>rosids</taxon>
        <taxon>fabids</taxon>
        <taxon>Malpighiales</taxon>
        <taxon>Salicaceae</taxon>
        <taxon>Saliceae</taxon>
        <taxon>Salix</taxon>
    </lineage>
</organism>
<evidence type="ECO:0000256" key="2">
    <source>
        <dbReference type="ARBA" id="ARBA00022679"/>
    </source>
</evidence>
<dbReference type="InterPro" id="IPR051623">
    <property type="entry name" value="FTCD"/>
</dbReference>
<evidence type="ECO:0000313" key="6">
    <source>
        <dbReference type="Proteomes" id="UP001162972"/>
    </source>
</evidence>
<keyword evidence="6" id="KW-1185">Reference proteome</keyword>
<proteinExistence type="predicted"/>
<reference evidence="5 6" key="1">
    <citation type="journal article" date="2023" name="Int. J. Mol. Sci.">
        <title>De Novo Assembly and Annotation of 11 Diverse Shrub Willow (Salix) Genomes Reveals Novel Gene Organization in Sex-Linked Regions.</title>
        <authorList>
            <person name="Hyden B."/>
            <person name="Feng K."/>
            <person name="Yates T.B."/>
            <person name="Jawdy S."/>
            <person name="Cereghino C."/>
            <person name="Smart L.B."/>
            <person name="Muchero W."/>
        </authorList>
    </citation>
    <scope>NUCLEOTIDE SEQUENCE [LARGE SCALE GENOMIC DNA]</scope>
    <source>
        <tissue evidence="5">Shoot tip</tissue>
    </source>
</reference>
<gene>
    <name evidence="5" type="ORF">OIU84_017148</name>
</gene>
<dbReference type="SMART" id="SM01222">
    <property type="entry name" value="FTCD_N"/>
    <property type="match status" value="1"/>
</dbReference>
<accession>A0AAD6PM55</accession>
<dbReference type="PANTHER" id="PTHR12234:SF1">
    <property type="entry name" value="FORMIMINOTRANSFERASE N-TERMINAL SUBDOMAIN-CONTAINING PROTEIN"/>
    <property type="match status" value="1"/>
</dbReference>
<dbReference type="SUPFAM" id="SSF55116">
    <property type="entry name" value="Formiminotransferase domain of formiminotransferase-cyclodeaminase"/>
    <property type="match status" value="1"/>
</dbReference>
<dbReference type="EMBL" id="JAPFFJ010000002">
    <property type="protein sequence ID" value="KAJ6433393.1"/>
    <property type="molecule type" value="Genomic_DNA"/>
</dbReference>
<protein>
    <recommendedName>
        <fullName evidence="1">glutamate formimidoyltransferase</fullName>
        <ecNumber evidence="1">2.1.2.5</ecNumber>
    </recommendedName>
</protein>
<dbReference type="Gene3D" id="3.30.70.670">
    <property type="entry name" value="Formiminotransferase, C-terminal subdomain"/>
    <property type="match status" value="1"/>
</dbReference>
<dbReference type="InterPro" id="IPR037064">
    <property type="entry name" value="Formiminotransferase_N_sf"/>
</dbReference>
<evidence type="ECO:0000256" key="1">
    <source>
        <dbReference type="ARBA" id="ARBA00012252"/>
    </source>
</evidence>
<evidence type="ECO:0000313" key="5">
    <source>
        <dbReference type="EMBL" id="KAJ6433393.1"/>
    </source>
</evidence>
<dbReference type="Gene3D" id="3.30.990.10">
    <property type="entry name" value="Formiminotransferase, N-terminal subdomain"/>
    <property type="match status" value="1"/>
</dbReference>
<dbReference type="GO" id="GO:0030409">
    <property type="term" value="F:glutamate formimidoyltransferase activity"/>
    <property type="evidence" value="ECO:0007669"/>
    <property type="project" value="UniProtKB-EC"/>
</dbReference>
<dbReference type="InterPro" id="IPR013802">
    <property type="entry name" value="Formiminotransferase_C"/>
</dbReference>
<dbReference type="AlphaFoldDB" id="A0AAD6PM55"/>
<dbReference type="EC" id="2.1.2.5" evidence="1"/>
<dbReference type="Pfam" id="PF07837">
    <property type="entry name" value="FTCD_N"/>
    <property type="match status" value="1"/>
</dbReference>
<dbReference type="SMART" id="SM01221">
    <property type="entry name" value="FTCD"/>
    <property type="match status" value="1"/>
</dbReference>
<evidence type="ECO:0000259" key="3">
    <source>
        <dbReference type="SMART" id="SM01221"/>
    </source>
</evidence>
<sequence length="410" mass="44800">MSSQSQINSIEDIFDSSLNLEETHFKEGYNEGYSQGLMSGKEEAEQTGLKMGFEIGEELGFYRGCVDVWNSAIRVEPTQFSTRLKETIKKMEDLIEKYPVLDPEDERVNEIMDSLRLKFRVIRAGLGVKLEYDGSSLDPCALKGAVLSIVKAALETIDFGSHCGSHPRLGVVDHICFHPLAHSSLDQAAGIAKSLAVDVGSSLQVPTFLYGAANVEGRTLDSIRRELGYFKPNSGNHWAGGPKSESLPLKPDEGPAQVNQAKGVLVIGATRWVDNYNVPVFSTDIAAVRRIAKRVSGRGGGLPSVQAMALAHGDDVIEVACNLVEPSNVGGEMVQQEVERLAKDEGMAVGKGYFTDFSQDKIIENYSKFCPLMDVCPDACDVNGCPHMKCVRLYQHIHHLRSGEVLASYS</sequence>